<evidence type="ECO:0000313" key="3">
    <source>
        <dbReference type="Proteomes" id="UP001141659"/>
    </source>
</evidence>
<evidence type="ECO:0000256" key="1">
    <source>
        <dbReference type="SAM" id="MobiDB-lite"/>
    </source>
</evidence>
<gene>
    <name evidence="2" type="ORF">H5P34_16690</name>
</gene>
<protein>
    <recommendedName>
        <fullName evidence="4">PPM-type phosphatase domain-containing protein</fullName>
    </recommendedName>
</protein>
<evidence type="ECO:0008006" key="4">
    <source>
        <dbReference type="Google" id="ProtNLM"/>
    </source>
</evidence>
<reference evidence="2" key="1">
    <citation type="submission" date="2020-07" db="EMBL/GenBank/DDBJ databases">
        <authorList>
            <person name="Pettersson B.M.F."/>
            <person name="Behra P.R.K."/>
            <person name="Ramesh M."/>
            <person name="Das S."/>
            <person name="Dasgupta S."/>
            <person name="Kirsebom L.A."/>
        </authorList>
    </citation>
    <scope>NUCLEOTIDE SEQUENCE</scope>
    <source>
        <strain evidence="2">DSM 44242</strain>
    </source>
</reference>
<proteinExistence type="predicted"/>
<dbReference type="AlphaFoldDB" id="A0AAW5T4S8"/>
<name>A0AAW5T4S8_9MYCO</name>
<evidence type="ECO:0000313" key="2">
    <source>
        <dbReference type="EMBL" id="MCV7389697.1"/>
    </source>
</evidence>
<reference evidence="2" key="2">
    <citation type="journal article" date="2022" name="BMC Genomics">
        <title>Comparative genome analysis of mycobacteria focusing on tRNA and non-coding RNA.</title>
        <authorList>
            <person name="Behra P.R.K."/>
            <person name="Pettersson B.M.F."/>
            <person name="Ramesh M."/>
            <person name="Das S."/>
            <person name="Dasgupta S."/>
            <person name="Kirsebom L.A."/>
        </authorList>
    </citation>
    <scope>NUCLEOTIDE SEQUENCE</scope>
    <source>
        <strain evidence="2">DSM 44242</strain>
    </source>
</reference>
<dbReference type="Proteomes" id="UP001141659">
    <property type="component" value="Unassembled WGS sequence"/>
</dbReference>
<organism evidence="2 3">
    <name type="scientific">Mycolicibacterium porcinum</name>
    <dbReference type="NCBI Taxonomy" id="39693"/>
    <lineage>
        <taxon>Bacteria</taxon>
        <taxon>Bacillati</taxon>
        <taxon>Actinomycetota</taxon>
        <taxon>Actinomycetes</taxon>
        <taxon>Mycobacteriales</taxon>
        <taxon>Mycobacteriaceae</taxon>
        <taxon>Mycolicibacterium</taxon>
    </lineage>
</organism>
<comment type="caution">
    <text evidence="2">The sequence shown here is derived from an EMBL/GenBank/DDBJ whole genome shotgun (WGS) entry which is preliminary data.</text>
</comment>
<sequence length="108" mass="11693">MINRCAVVEIDRRAHHLDVDGARVASGVCQAMMQAPHGSTELIGILDGCGAHRRCHTRRGDDRHPPVAPPWSTTARMTSGCRKSSGAVGSSMGYSRVYFIDLPVSGRY</sequence>
<feature type="region of interest" description="Disordered" evidence="1">
    <location>
        <begin position="57"/>
        <end position="79"/>
    </location>
</feature>
<accession>A0AAW5T4S8</accession>
<dbReference type="RefSeq" id="WP_036439588.1">
    <property type="nucleotide sequence ID" value="NZ_JACKVC010000016.1"/>
</dbReference>
<dbReference type="EMBL" id="JACKVC010000016">
    <property type="protein sequence ID" value="MCV7389697.1"/>
    <property type="molecule type" value="Genomic_DNA"/>
</dbReference>